<evidence type="ECO:0000313" key="1">
    <source>
        <dbReference type="EnsemblMetazoa" id="Aqu2.1.36886_001"/>
    </source>
</evidence>
<accession>A0A1X7VA39</accession>
<reference evidence="1" key="1">
    <citation type="submission" date="2017-05" db="UniProtKB">
        <authorList>
            <consortium name="EnsemblMetazoa"/>
        </authorList>
    </citation>
    <scope>IDENTIFICATION</scope>
</reference>
<organism evidence="1">
    <name type="scientific">Amphimedon queenslandica</name>
    <name type="common">Sponge</name>
    <dbReference type="NCBI Taxonomy" id="400682"/>
    <lineage>
        <taxon>Eukaryota</taxon>
        <taxon>Metazoa</taxon>
        <taxon>Porifera</taxon>
        <taxon>Demospongiae</taxon>
        <taxon>Heteroscleromorpha</taxon>
        <taxon>Haplosclerida</taxon>
        <taxon>Niphatidae</taxon>
        <taxon>Amphimedon</taxon>
    </lineage>
</organism>
<name>A0A1X7VA39_AMPQE</name>
<dbReference type="AlphaFoldDB" id="A0A1X7VA39"/>
<proteinExistence type="predicted"/>
<protein>
    <submittedName>
        <fullName evidence="1">Uncharacterized protein</fullName>
    </submittedName>
</protein>
<dbReference type="InParanoid" id="A0A1X7VA39"/>
<dbReference type="EnsemblMetazoa" id="Aqu2.1.36886_001">
    <property type="protein sequence ID" value="Aqu2.1.36886_001"/>
    <property type="gene ID" value="Aqu2.1.36886"/>
</dbReference>
<sequence length="93" mass="10193">MSNLPNKGHRCSMLQSANLLFTELNAFKASIQMRPSVSSLSYNSRTLCTIDSQADFCPAQSCLEPVTSITSYLNTHNAAFPINLLQTSPIAMH</sequence>